<comment type="caution">
    <text evidence="1">The sequence shown here is derived from an EMBL/GenBank/DDBJ whole genome shotgun (WGS) entry which is preliminary data.</text>
</comment>
<reference evidence="1" key="1">
    <citation type="submission" date="2019-03" db="EMBL/GenBank/DDBJ databases">
        <title>Candidatus Syntrophosphaera thermopropionivorans: a novel player in syntrophic propionate oxidation during anaerobic digestion.</title>
        <authorList>
            <person name="Dyksma S."/>
        </authorList>
    </citation>
    <scope>NUCLEOTIDE SEQUENCE</scope>
    <source>
        <strain evidence="1">W5</strain>
    </source>
</reference>
<protein>
    <submittedName>
        <fullName evidence="1">Uncharacterized protein</fullName>
    </submittedName>
</protein>
<keyword evidence="2" id="KW-1185">Reference proteome</keyword>
<proteinExistence type="predicted"/>
<dbReference type="Proteomes" id="UP000294588">
    <property type="component" value="Unassembled WGS sequence"/>
</dbReference>
<name>A0AC61QJM7_9BACT</name>
<sequence length="305" mass="33925">MSRYNEIDLSKIHFASVQNRFSKVDTSSFAQVSDNLLDSMPDILKGAEFKEFIKRCRLARDSHKTFIIGLGGHIIKCGLAPLLIKLMEEGIAKCFAVNGSVTIHDFELAYFGKTSEDVSKGLADGTFGMAEETINAINRIIIRASEEKLGYGEALGKDILENAPNSEISLLAQAYKYNIPVTVHIALGTDITHQSLYADGKAIGDCSMRDFRIFCEQVKNLNDGGVFINMGSAVIIPEVFLKALTVARNVYGTIQDFTTAVFDMNQQYRELENVVRRPVEKGGKGYYFIGHHEIMIPLLVQELLR</sequence>
<gene>
    <name evidence="1" type="ORF">E0946_03615</name>
</gene>
<evidence type="ECO:0000313" key="2">
    <source>
        <dbReference type="Proteomes" id="UP000294588"/>
    </source>
</evidence>
<dbReference type="EMBL" id="SMOG01000007">
    <property type="protein sequence ID" value="TDF73270.1"/>
    <property type="molecule type" value="Genomic_DNA"/>
</dbReference>
<accession>A0AC61QJM7</accession>
<evidence type="ECO:0000313" key="1">
    <source>
        <dbReference type="EMBL" id="TDF73270.1"/>
    </source>
</evidence>
<organism evidence="1 2">
    <name type="scientific">Candidatus Syntrophosphaera thermopropionivorans</name>
    <dbReference type="NCBI Taxonomy" id="2593015"/>
    <lineage>
        <taxon>Bacteria</taxon>
        <taxon>Pseudomonadati</taxon>
        <taxon>Candidatus Cloacimonadota</taxon>
        <taxon>Candidatus Cloacimonadia</taxon>
        <taxon>Candidatus Cloacimonadales</taxon>
        <taxon>Candidatus Cloacimonadaceae</taxon>
        <taxon>Candidatus Syntrophosphaera</taxon>
    </lineage>
</organism>